<accession>A0A263BS79</accession>
<dbReference type="EMBL" id="NPIA01000007">
    <property type="protein sequence ID" value="OZM56227.1"/>
    <property type="molecule type" value="Genomic_DNA"/>
</dbReference>
<name>A0A263BS79_9BACI</name>
<evidence type="ECO:0000313" key="1">
    <source>
        <dbReference type="EMBL" id="OZM56227.1"/>
    </source>
</evidence>
<dbReference type="AlphaFoldDB" id="A0A263BS79"/>
<gene>
    <name evidence="1" type="ORF">CIB95_12440</name>
</gene>
<sequence>MQTMLIIGVNSDLFSTLTKNYYNAVANIFFVCYTKVNYFCSVFIDEKNLFQEVSSSKIFRQSNNKLWLRATTGGNTHESRYSKMV</sequence>
<keyword evidence="2" id="KW-1185">Reference proteome</keyword>
<dbReference type="Proteomes" id="UP000217083">
    <property type="component" value="Unassembled WGS sequence"/>
</dbReference>
<organism evidence="1 2">
    <name type="scientific">Lottiidibacillus patelloidae</name>
    <dbReference type="NCBI Taxonomy" id="2670334"/>
    <lineage>
        <taxon>Bacteria</taxon>
        <taxon>Bacillati</taxon>
        <taxon>Bacillota</taxon>
        <taxon>Bacilli</taxon>
        <taxon>Bacillales</taxon>
        <taxon>Bacillaceae</taxon>
        <taxon>Lottiidibacillus</taxon>
    </lineage>
</organism>
<evidence type="ECO:0000313" key="2">
    <source>
        <dbReference type="Proteomes" id="UP000217083"/>
    </source>
</evidence>
<reference evidence="2" key="1">
    <citation type="submission" date="2017-08" db="EMBL/GenBank/DDBJ databases">
        <authorList>
            <person name="Huang Z."/>
        </authorList>
    </citation>
    <scope>NUCLEOTIDE SEQUENCE [LARGE SCALE GENOMIC DNA]</scope>
    <source>
        <strain evidence="2">SA5d-4</strain>
    </source>
</reference>
<protein>
    <submittedName>
        <fullName evidence="1">Uncharacterized protein</fullName>
    </submittedName>
</protein>
<proteinExistence type="predicted"/>
<comment type="caution">
    <text evidence="1">The sequence shown here is derived from an EMBL/GenBank/DDBJ whole genome shotgun (WGS) entry which is preliminary data.</text>
</comment>
<reference evidence="1 2" key="2">
    <citation type="submission" date="2017-09" db="EMBL/GenBank/DDBJ databases">
        <title>Bacillus patelloidae sp. nov., isolated from the intestinal tract of a marine limpet.</title>
        <authorList>
            <person name="Liu R."/>
            <person name="Dong C."/>
            <person name="Shao Z."/>
        </authorList>
    </citation>
    <scope>NUCLEOTIDE SEQUENCE [LARGE SCALE GENOMIC DNA]</scope>
    <source>
        <strain evidence="1 2">SA5d-4</strain>
    </source>
</reference>